<reference evidence="2" key="2">
    <citation type="submission" date="2015-07" db="EMBL/GenBank/DDBJ databases">
        <title>Contrasting host-pathogen interactions and genome evolution in two generalist and specialist microsporidian pathogens of mosquitoes.</title>
        <authorList>
            <consortium name="The Broad Institute Genomics Platform"/>
            <consortium name="The Broad Institute Genome Sequencing Center for Infectious Disease"/>
            <person name="Cuomo C.A."/>
            <person name="Sanscrainte N.D."/>
            <person name="Goldberg J.M."/>
            <person name="Heiman D."/>
            <person name="Young S."/>
            <person name="Zeng Q."/>
            <person name="Becnel J.J."/>
            <person name="Birren B.W."/>
        </authorList>
    </citation>
    <scope>NUCLEOTIDE SEQUENCE [LARGE SCALE GENOMIC DNA]</scope>
    <source>
        <strain evidence="2">USNM 41457</strain>
    </source>
</reference>
<comment type="caution">
    <text evidence="1">The sequence shown here is derived from an EMBL/GenBank/DDBJ whole genome shotgun (WGS) entry which is preliminary data.</text>
</comment>
<dbReference type="AlphaFoldDB" id="J9DT61"/>
<protein>
    <submittedName>
        <fullName evidence="1">Uncharacterized protein</fullName>
    </submittedName>
</protein>
<sequence>MIYLVKFHPETTFKIHHNFNERFSDWNVYAYNLSNPVCFPNFKPVEDKISRKNEKYKVSIFLFHYYCVKYHKIDCRRFLKKINIITDYETKFFIKILPTYYLFKT</sequence>
<name>J9DT61_EDHAE</name>
<dbReference type="Proteomes" id="UP000003163">
    <property type="component" value="Unassembled WGS sequence"/>
</dbReference>
<reference evidence="1 2" key="1">
    <citation type="submission" date="2011-08" db="EMBL/GenBank/DDBJ databases">
        <authorList>
            <person name="Liu Z.J."/>
            <person name="Shi F.L."/>
            <person name="Lu J.Q."/>
            <person name="Li M."/>
            <person name="Wang Z.L."/>
        </authorList>
    </citation>
    <scope>NUCLEOTIDE SEQUENCE [LARGE SCALE GENOMIC DNA]</scope>
    <source>
        <strain evidence="1 2">USNM 41457</strain>
    </source>
</reference>
<evidence type="ECO:0000313" key="1">
    <source>
        <dbReference type="EMBL" id="EJW04492.1"/>
    </source>
</evidence>
<dbReference type="InParanoid" id="J9DT61"/>
<dbReference type="HOGENOM" id="CLU_2236533_0_0_1"/>
<gene>
    <name evidence="1" type="ORF">EDEG_01285</name>
</gene>
<dbReference type="VEuPathDB" id="MicrosporidiaDB:EDEG_01285"/>
<evidence type="ECO:0000313" key="2">
    <source>
        <dbReference type="Proteomes" id="UP000003163"/>
    </source>
</evidence>
<organism evidence="1 2">
    <name type="scientific">Edhazardia aedis (strain USNM 41457)</name>
    <name type="common">Microsporidian parasite</name>
    <dbReference type="NCBI Taxonomy" id="1003232"/>
    <lineage>
        <taxon>Eukaryota</taxon>
        <taxon>Fungi</taxon>
        <taxon>Fungi incertae sedis</taxon>
        <taxon>Microsporidia</taxon>
        <taxon>Edhazardia</taxon>
    </lineage>
</organism>
<accession>J9DT61</accession>
<dbReference type="EMBL" id="AFBI03000018">
    <property type="protein sequence ID" value="EJW04492.1"/>
    <property type="molecule type" value="Genomic_DNA"/>
</dbReference>
<keyword evidence="2" id="KW-1185">Reference proteome</keyword>
<proteinExistence type="predicted"/>